<reference evidence="2 3" key="1">
    <citation type="journal article" date="2012" name="Genome Biol.">
        <title>Genome and low-iron response of an oceanic diatom adapted to chronic iron limitation.</title>
        <authorList>
            <person name="Lommer M."/>
            <person name="Specht M."/>
            <person name="Roy A.S."/>
            <person name="Kraemer L."/>
            <person name="Andreson R."/>
            <person name="Gutowska M.A."/>
            <person name="Wolf J."/>
            <person name="Bergner S.V."/>
            <person name="Schilhabel M.B."/>
            <person name="Klostermeier U.C."/>
            <person name="Beiko R.G."/>
            <person name="Rosenstiel P."/>
            <person name="Hippler M."/>
            <person name="Laroche J."/>
        </authorList>
    </citation>
    <scope>NUCLEOTIDE SEQUENCE [LARGE SCALE GENOMIC DNA]</scope>
    <source>
        <strain evidence="2 3">CCMP1005</strain>
    </source>
</reference>
<feature type="region of interest" description="Disordered" evidence="1">
    <location>
        <begin position="144"/>
        <end position="177"/>
    </location>
</feature>
<feature type="non-terminal residue" evidence="2">
    <location>
        <position position="1"/>
    </location>
</feature>
<dbReference type="Proteomes" id="UP000266841">
    <property type="component" value="Unassembled WGS sequence"/>
</dbReference>
<feature type="compositionally biased region" description="Low complexity" evidence="1">
    <location>
        <begin position="1"/>
        <end position="11"/>
    </location>
</feature>
<feature type="region of interest" description="Disordered" evidence="1">
    <location>
        <begin position="1"/>
        <end position="86"/>
    </location>
</feature>
<protein>
    <submittedName>
        <fullName evidence="2">Uncharacterized protein</fullName>
    </submittedName>
</protein>
<feature type="compositionally biased region" description="Basic residues" evidence="1">
    <location>
        <begin position="821"/>
        <end position="831"/>
    </location>
</feature>
<feature type="region of interest" description="Disordered" evidence="1">
    <location>
        <begin position="298"/>
        <end position="318"/>
    </location>
</feature>
<feature type="region of interest" description="Disordered" evidence="1">
    <location>
        <begin position="632"/>
        <end position="651"/>
    </location>
</feature>
<name>K0QZK7_THAOC</name>
<feature type="compositionally biased region" description="Basic and acidic residues" evidence="1">
    <location>
        <begin position="564"/>
        <end position="575"/>
    </location>
</feature>
<dbReference type="EMBL" id="AGNL01049408">
    <property type="protein sequence ID" value="EJK44645.1"/>
    <property type="molecule type" value="Genomic_DNA"/>
</dbReference>
<feature type="region of interest" description="Disordered" evidence="1">
    <location>
        <begin position="330"/>
        <end position="373"/>
    </location>
</feature>
<feature type="compositionally biased region" description="Low complexity" evidence="1">
    <location>
        <begin position="534"/>
        <end position="552"/>
    </location>
</feature>
<evidence type="ECO:0000313" key="2">
    <source>
        <dbReference type="EMBL" id="EJK44645.1"/>
    </source>
</evidence>
<gene>
    <name evidence="2" type="ORF">THAOC_36801</name>
</gene>
<dbReference type="AlphaFoldDB" id="K0QZK7"/>
<dbReference type="eggNOG" id="ENOG502RUKW">
    <property type="taxonomic scope" value="Eukaryota"/>
</dbReference>
<proteinExistence type="predicted"/>
<feature type="region of interest" description="Disordered" evidence="1">
    <location>
        <begin position="489"/>
        <end position="579"/>
    </location>
</feature>
<keyword evidence="3" id="KW-1185">Reference proteome</keyword>
<evidence type="ECO:0000256" key="1">
    <source>
        <dbReference type="SAM" id="MobiDB-lite"/>
    </source>
</evidence>
<feature type="region of interest" description="Disordered" evidence="1">
    <location>
        <begin position="798"/>
        <end position="831"/>
    </location>
</feature>
<feature type="compositionally biased region" description="Low complexity" evidence="1">
    <location>
        <begin position="52"/>
        <end position="65"/>
    </location>
</feature>
<organism evidence="2 3">
    <name type="scientific">Thalassiosira oceanica</name>
    <name type="common">Marine diatom</name>
    <dbReference type="NCBI Taxonomy" id="159749"/>
    <lineage>
        <taxon>Eukaryota</taxon>
        <taxon>Sar</taxon>
        <taxon>Stramenopiles</taxon>
        <taxon>Ochrophyta</taxon>
        <taxon>Bacillariophyta</taxon>
        <taxon>Coscinodiscophyceae</taxon>
        <taxon>Thalassiosirophycidae</taxon>
        <taxon>Thalassiosirales</taxon>
        <taxon>Thalassiosiraceae</taxon>
        <taxon>Thalassiosira</taxon>
    </lineage>
</organism>
<evidence type="ECO:0000313" key="3">
    <source>
        <dbReference type="Proteomes" id="UP000266841"/>
    </source>
</evidence>
<dbReference type="OrthoDB" id="49186at2759"/>
<feature type="compositionally biased region" description="Low complexity" evidence="1">
    <location>
        <begin position="29"/>
        <end position="45"/>
    </location>
</feature>
<sequence>TGEVGPSPRSRGPGRGRAGGEEAAFETSALGEAETVVGEAGTAETAAEEASAEGASTEGASAEAPAAEEDAEMTAPDSQYHDMGWSEIPPPIKLAYEALGYNEELWDGGGSPPSADMGWDELSDDQRSAAAVLGYDRASWDGADGAAAADGGQAVPEATPSETTTKESPDAKYHEMEWSEIPRAIQLAYEALGYDEDYWCNGGDEPESSGTGWDELSDGQRFAAGCSGTTEADGSGKAWDELDPEYAENLSALGYDGETWDAGGTVPADDKDWDDLTFGERFWLTVLGFDEAGWDATPAGEHFAPLQPGAAGTDEPVPAALAPAPVAAPEINVGPASAPPTSTPGGDRSRPRRRRVSRGPGDGGGGEDKAAQIAAYDVSDWSDLPPDVKAAYETLGYDESAWCGDADEPPSNGKAWSQLSAEEQNAASVIGYTKQSWDGEESGTDSAVAAEDGAPDVGTAAPDSQYHDMGWSDIPPPIQLAYEALGYGQELWDGGGSPPSADMGWDELSDDQRSAAAVLGYDRPSWDGDGGPAAGDDTAAAAGSSAPPSTASEQEGGPSTASGEKNEAPDARYHDEEWDGLPAEIRAAYEALGYDEDYWCNGGDEPASDDKGWSELSDGERDAAKVLGYDRESWDGSEDEPSAAAATGNQTAVDPVEITPGFYDDYGFAELPPDVQEAAVKMGYTEEMWDVGADVFTNHLAWDDMSPELQVAAARFGYDKASWDADDPENPYVAYQSYDDDYLFPVNEEPLPRPDDTRGRLRSPLGDIRRGRREDVEHTQLGVRPLLHGGVVLPVRRAQEGRGGRGGPPTVHDDGDGVRRPPVRPRRRPRRGAVVHMALRRGGGLEHDTDERERVRAGPVAQLQSDIHVRLLLQLQEAGRD</sequence>
<feature type="region of interest" description="Disordered" evidence="1">
    <location>
        <begin position="436"/>
        <end position="473"/>
    </location>
</feature>
<accession>K0QZK7</accession>
<comment type="caution">
    <text evidence="2">The sequence shown here is derived from an EMBL/GenBank/DDBJ whole genome shotgun (WGS) entry which is preliminary data.</text>
</comment>
<feature type="compositionally biased region" description="Basic and acidic residues" evidence="1">
    <location>
        <begin position="164"/>
        <end position="177"/>
    </location>
</feature>